<dbReference type="PANTHER" id="PTHR12993:SF11">
    <property type="entry name" value="N-ACETYLGLUCOSAMINYL-PHOSPHATIDYLINOSITOL DE-N-ACETYLASE"/>
    <property type="match status" value="1"/>
</dbReference>
<dbReference type="OrthoDB" id="440160at2759"/>
<reference evidence="3" key="1">
    <citation type="submission" date="2021-02" db="EMBL/GenBank/DDBJ databases">
        <title>First Annotated Genome of the Yellow-green Alga Tribonema minus.</title>
        <authorList>
            <person name="Mahan K.M."/>
        </authorList>
    </citation>
    <scope>NUCLEOTIDE SEQUENCE</scope>
    <source>
        <strain evidence="3">UTEX B ZZ1240</strain>
    </source>
</reference>
<proteinExistence type="inferred from homology"/>
<dbReference type="GO" id="GO:0000225">
    <property type="term" value="F:N-acetylglucosaminylphosphatidylinositol deacetylase activity"/>
    <property type="evidence" value="ECO:0007669"/>
    <property type="project" value="UniProtKB-EC"/>
</dbReference>
<dbReference type="GO" id="GO:0016020">
    <property type="term" value="C:membrane"/>
    <property type="evidence" value="ECO:0007669"/>
    <property type="project" value="GOC"/>
</dbReference>
<comment type="similarity">
    <text evidence="1">Belongs to the PIGL family.</text>
</comment>
<protein>
    <recommendedName>
        <fullName evidence="2">N-acetylglucosaminylphosphatidylinositol deacetylase</fullName>
        <ecNumber evidence="2">3.5.1.89</ecNumber>
    </recommendedName>
</protein>
<dbReference type="Gene3D" id="3.40.50.10320">
    <property type="entry name" value="LmbE-like"/>
    <property type="match status" value="1"/>
</dbReference>
<accession>A0A836C9C4</accession>
<dbReference type="InterPro" id="IPR003737">
    <property type="entry name" value="GlcNAc_PI_deacetylase-related"/>
</dbReference>
<dbReference type="Proteomes" id="UP000664859">
    <property type="component" value="Unassembled WGS sequence"/>
</dbReference>
<dbReference type="GO" id="GO:0005783">
    <property type="term" value="C:endoplasmic reticulum"/>
    <property type="evidence" value="ECO:0007669"/>
    <property type="project" value="TreeGrafter"/>
</dbReference>
<dbReference type="EC" id="3.5.1.89" evidence="2"/>
<comment type="caution">
    <text evidence="3">The sequence shown here is derived from an EMBL/GenBank/DDBJ whole genome shotgun (WGS) entry which is preliminary data.</text>
</comment>
<dbReference type="PANTHER" id="PTHR12993">
    <property type="entry name" value="N-ACETYLGLUCOSAMINYL-PHOSPHATIDYLINOSITOL DE-N-ACETYLASE-RELATED"/>
    <property type="match status" value="1"/>
</dbReference>
<keyword evidence="4" id="KW-1185">Reference proteome</keyword>
<evidence type="ECO:0000256" key="1">
    <source>
        <dbReference type="ARBA" id="ARBA00006066"/>
    </source>
</evidence>
<sequence>MPSLHELRCRRPGLVIAHPDDEAMFFGPTLKALGGASPSIVVHVLCLSTGNFCGLGKLRHQELLLSCSRFGISMDNVEVVNDAALQDGKDECWPAEAVARYVGSFVQRRSIDLLLTFDQHGVSGHPNHIAVCRGVTTLLHTCKARLPPVYVLQSVSLARKYIGVLDVLGTWQSRLHRCVSLDPRQIWCAMAAHRSQLVWFRRLFMLFSRYTYVNTYVLLQCHFFICDVLSG</sequence>
<dbReference type="SUPFAM" id="SSF102588">
    <property type="entry name" value="LmbE-like"/>
    <property type="match status" value="1"/>
</dbReference>
<dbReference type="InterPro" id="IPR024078">
    <property type="entry name" value="LmbE-like_dom_sf"/>
</dbReference>
<dbReference type="EMBL" id="JAFCMP010000531">
    <property type="protein sequence ID" value="KAG5176982.1"/>
    <property type="molecule type" value="Genomic_DNA"/>
</dbReference>
<dbReference type="Pfam" id="PF02585">
    <property type="entry name" value="PIG-L"/>
    <property type="match status" value="1"/>
</dbReference>
<gene>
    <name evidence="3" type="ORF">JKP88DRAFT_202776</name>
</gene>
<dbReference type="UniPathway" id="UPA00196"/>
<evidence type="ECO:0000313" key="4">
    <source>
        <dbReference type="Proteomes" id="UP000664859"/>
    </source>
</evidence>
<dbReference type="GO" id="GO:0006506">
    <property type="term" value="P:GPI anchor biosynthetic process"/>
    <property type="evidence" value="ECO:0007669"/>
    <property type="project" value="UniProtKB-UniPathway"/>
</dbReference>
<name>A0A836C9C4_9STRA</name>
<dbReference type="AlphaFoldDB" id="A0A836C9C4"/>
<organism evidence="3 4">
    <name type="scientific">Tribonema minus</name>
    <dbReference type="NCBI Taxonomy" id="303371"/>
    <lineage>
        <taxon>Eukaryota</taxon>
        <taxon>Sar</taxon>
        <taxon>Stramenopiles</taxon>
        <taxon>Ochrophyta</taxon>
        <taxon>PX clade</taxon>
        <taxon>Xanthophyceae</taxon>
        <taxon>Tribonematales</taxon>
        <taxon>Tribonemataceae</taxon>
        <taxon>Tribonema</taxon>
    </lineage>
</organism>
<evidence type="ECO:0000313" key="3">
    <source>
        <dbReference type="EMBL" id="KAG5176982.1"/>
    </source>
</evidence>
<evidence type="ECO:0000256" key="2">
    <source>
        <dbReference type="ARBA" id="ARBA00012176"/>
    </source>
</evidence>